<evidence type="ECO:0000256" key="1">
    <source>
        <dbReference type="ARBA" id="ARBA00004141"/>
    </source>
</evidence>
<dbReference type="PANTHER" id="PTHR42948">
    <property type="entry name" value="TRANSPORTER"/>
    <property type="match status" value="1"/>
</dbReference>
<feature type="transmembrane region" description="Helical" evidence="7">
    <location>
        <begin position="180"/>
        <end position="199"/>
    </location>
</feature>
<evidence type="ECO:0000256" key="7">
    <source>
        <dbReference type="SAM" id="Phobius"/>
    </source>
</evidence>
<keyword evidence="5 7" id="KW-0472">Membrane</keyword>
<keyword evidence="6" id="KW-0479">Metal-binding</keyword>
<feature type="transmembrane region" description="Helical" evidence="7">
    <location>
        <begin position="481"/>
        <end position="502"/>
    </location>
</feature>
<keyword evidence="2" id="KW-0813">Transport</keyword>
<keyword evidence="4 7" id="KW-1133">Transmembrane helix</keyword>
<feature type="transmembrane region" description="Helical" evidence="7">
    <location>
        <begin position="328"/>
        <end position="352"/>
    </location>
</feature>
<dbReference type="PROSITE" id="PS50267">
    <property type="entry name" value="NA_NEUROTRAN_SYMP_3"/>
    <property type="match status" value="1"/>
</dbReference>
<sequence>MNSNPIEIKINKPPKSFQNTAGVIFSCLGCVIGTGNIWRFPRIIARNSGSDGAACFFILWVVSLFTWSIPLLIVEYAIGRFLRVSPIRCFTHFMGKVGIGLGGWVTFINFFIGSYYMVILGWCLYYIYVPIKMKLPSEEFESQQIFDSFVQSNWAFIPYTMCFIFISISVSGGIKVIEKVNVILVPILLAILLGIFFYSTTLQFGEYGFDFLFSFDWKTLANPSMYLDAISQNAFDTGAALGQITAYSMYLTRSHSIMRYSLFIPIINNLVSFMASMTIFPTVFGVLLVKNPTYSQTAIIRIIKGGGLAGTGLTFIWLPILMETLDGYGRALCSIFFICLSFAGISSLISVLELQTISLMEFGIKRKWAVMIIASGMYLFGIGSVVDLRFLVNQDSVWGFSLIVSGTIYISLVIWYGPFNFRIKIVNENKSKYDFTLPYAWIFFISILAPFQALALITWWIYSEIKENPKSWYIPSWNSLITTWIEWIIFLILLVITTLFILKLNIIWVKKISLPSVSIQMTPSAYKNNQIGIQHSQYISYIESEYEDHASQIQESSFGDNF</sequence>
<evidence type="ECO:0000256" key="6">
    <source>
        <dbReference type="PIRSR" id="PIRSR600175-1"/>
    </source>
</evidence>
<feature type="transmembrane region" description="Helical" evidence="7">
    <location>
        <begin position="99"/>
        <end position="128"/>
    </location>
</feature>
<evidence type="ECO:0000256" key="4">
    <source>
        <dbReference type="ARBA" id="ARBA00022989"/>
    </source>
</evidence>
<dbReference type="InterPro" id="IPR000175">
    <property type="entry name" value="Na/ntran_symport"/>
</dbReference>
<name>A0A0H3YJ00_SCHMD</name>
<evidence type="ECO:0000256" key="3">
    <source>
        <dbReference type="ARBA" id="ARBA00022692"/>
    </source>
</evidence>
<keyword evidence="6" id="KW-0915">Sodium</keyword>
<dbReference type="OrthoDB" id="6581954at2759"/>
<keyword evidence="3 7" id="KW-0812">Transmembrane</keyword>
<feature type="transmembrane region" description="Helical" evidence="7">
    <location>
        <begin position="398"/>
        <end position="418"/>
    </location>
</feature>
<evidence type="ECO:0000313" key="8">
    <source>
        <dbReference type="EMBL" id="AKN21444.1"/>
    </source>
</evidence>
<dbReference type="AlphaFoldDB" id="A0A0H3YJ00"/>
<dbReference type="Pfam" id="PF00209">
    <property type="entry name" value="SNF"/>
    <property type="match status" value="2"/>
</dbReference>
<dbReference type="PRINTS" id="PR00176">
    <property type="entry name" value="NANEUSMPORT"/>
</dbReference>
<accession>A0A0H3YJ00</accession>
<dbReference type="PANTHER" id="PTHR42948:SF1">
    <property type="entry name" value="TRANSPORTER"/>
    <property type="match status" value="1"/>
</dbReference>
<dbReference type="GO" id="GO:0046872">
    <property type="term" value="F:metal ion binding"/>
    <property type="evidence" value="ECO:0007669"/>
    <property type="project" value="UniProtKB-KW"/>
</dbReference>
<feature type="binding site" evidence="6">
    <location>
        <position position="347"/>
    </location>
    <ligand>
        <name>Na(+)</name>
        <dbReference type="ChEBI" id="CHEBI:29101"/>
        <label>1</label>
    </ligand>
</feature>
<evidence type="ECO:0000256" key="2">
    <source>
        <dbReference type="ARBA" id="ARBA00022448"/>
    </source>
</evidence>
<organism evidence="8">
    <name type="scientific">Schmidtea mediterranea</name>
    <name type="common">Freshwater planarian flatworm</name>
    <dbReference type="NCBI Taxonomy" id="79327"/>
    <lineage>
        <taxon>Eukaryota</taxon>
        <taxon>Metazoa</taxon>
        <taxon>Spiralia</taxon>
        <taxon>Lophotrochozoa</taxon>
        <taxon>Platyhelminthes</taxon>
        <taxon>Rhabditophora</taxon>
        <taxon>Seriata</taxon>
        <taxon>Tricladida</taxon>
        <taxon>Continenticola</taxon>
        <taxon>Geoplanoidea</taxon>
        <taxon>Dugesiidae</taxon>
        <taxon>Schmidtea</taxon>
    </lineage>
</organism>
<reference evidence="8" key="1">
    <citation type="journal article" date="2015" name="Elife">
        <title>Stem cells and fluid flow drive cyst formation in an invertebrate excretory organ.</title>
        <authorList>
            <person name="Thi-Kim Vu H."/>
            <person name="Rink J.C."/>
            <person name="McKinney S.A."/>
            <person name="McClain M."/>
            <person name="Lakshmanaperumal N."/>
            <person name="Alexander R."/>
            <person name="Sanchez Alvarado A."/>
        </authorList>
    </citation>
    <scope>NUCLEOTIDE SEQUENCE</scope>
</reference>
<feature type="transmembrane region" description="Helical" evidence="7">
    <location>
        <begin position="58"/>
        <end position="78"/>
    </location>
</feature>
<dbReference type="GO" id="GO:0016020">
    <property type="term" value="C:membrane"/>
    <property type="evidence" value="ECO:0007669"/>
    <property type="project" value="UniProtKB-SubCell"/>
</dbReference>
<feature type="transmembrane region" description="Helical" evidence="7">
    <location>
        <begin position="439"/>
        <end position="461"/>
    </location>
</feature>
<gene>
    <name evidence="8" type="primary">slc6a-24</name>
</gene>
<feature type="transmembrane region" description="Helical" evidence="7">
    <location>
        <begin position="301"/>
        <end position="322"/>
    </location>
</feature>
<dbReference type="InterPro" id="IPR037272">
    <property type="entry name" value="SNS_sf"/>
</dbReference>
<dbReference type="SUPFAM" id="SSF161070">
    <property type="entry name" value="SNF-like"/>
    <property type="match status" value="1"/>
</dbReference>
<feature type="binding site" evidence="6">
    <location>
        <position position="36"/>
    </location>
    <ligand>
        <name>Na(+)</name>
        <dbReference type="ChEBI" id="CHEBI:29101"/>
        <label>1</label>
    </ligand>
</feature>
<evidence type="ECO:0000256" key="5">
    <source>
        <dbReference type="ARBA" id="ARBA00023136"/>
    </source>
</evidence>
<protein>
    <submittedName>
        <fullName evidence="8">Slc6a-24</fullName>
    </submittedName>
</protein>
<feature type="binding site" evidence="6">
    <location>
        <position position="268"/>
    </location>
    <ligand>
        <name>Na(+)</name>
        <dbReference type="ChEBI" id="CHEBI:29101"/>
        <label>1</label>
    </ligand>
</feature>
<feature type="transmembrane region" description="Helical" evidence="7">
    <location>
        <begin position="368"/>
        <end position="386"/>
    </location>
</feature>
<feature type="transmembrane region" description="Helical" evidence="7">
    <location>
        <begin position="262"/>
        <end position="289"/>
    </location>
</feature>
<dbReference type="EMBL" id="KT163494">
    <property type="protein sequence ID" value="AKN21444.1"/>
    <property type="molecule type" value="mRNA"/>
</dbReference>
<proteinExistence type="evidence at transcript level"/>
<feature type="binding site" evidence="6">
    <location>
        <position position="29"/>
    </location>
    <ligand>
        <name>Na(+)</name>
        <dbReference type="ChEBI" id="CHEBI:29101"/>
        <label>1</label>
    </ligand>
</feature>
<feature type="transmembrane region" description="Helical" evidence="7">
    <location>
        <begin position="148"/>
        <end position="168"/>
    </location>
</feature>
<feature type="transmembrane region" description="Helical" evidence="7">
    <location>
        <begin position="21"/>
        <end position="38"/>
    </location>
</feature>
<comment type="subcellular location">
    <subcellularLocation>
        <location evidence="1">Membrane</location>
        <topology evidence="1">Multi-pass membrane protein</topology>
    </subcellularLocation>
</comment>